<organism evidence="1 2">
    <name type="scientific">Mucilaginibacter gilvus</name>
    <dbReference type="NCBI Taxonomy" id="2305909"/>
    <lineage>
        <taxon>Bacteria</taxon>
        <taxon>Pseudomonadati</taxon>
        <taxon>Bacteroidota</taxon>
        <taxon>Sphingobacteriia</taxon>
        <taxon>Sphingobacteriales</taxon>
        <taxon>Sphingobacteriaceae</taxon>
        <taxon>Mucilaginibacter</taxon>
    </lineage>
</organism>
<dbReference type="Pfam" id="PF06037">
    <property type="entry name" value="DUF922"/>
    <property type="match status" value="1"/>
</dbReference>
<gene>
    <name evidence="1" type="ORF">EPL05_01410</name>
</gene>
<reference evidence="1 2" key="1">
    <citation type="submission" date="2019-01" db="EMBL/GenBank/DDBJ databases">
        <title>Mucilaginibacter antarcticum sp. nov., isolated from antarctic soil.</title>
        <authorList>
            <person name="Yan Y.-Q."/>
            <person name="Du Z.-J."/>
        </authorList>
    </citation>
    <scope>NUCLEOTIDE SEQUENCE [LARGE SCALE GENOMIC DNA]</scope>
    <source>
        <strain evidence="1 2">F01003</strain>
    </source>
</reference>
<dbReference type="AlphaFoldDB" id="A0A3S3XFB5"/>
<proteinExistence type="predicted"/>
<evidence type="ECO:0008006" key="3">
    <source>
        <dbReference type="Google" id="ProtNLM"/>
    </source>
</evidence>
<name>A0A3S3XFB5_9SPHI</name>
<sequence length="378" mass="42781">MLSVKLARLKIHVVSIMAVAFVAISPAFKLNTTPVAFIELQKQRLTFAPKDFYIARIDDERADKALIGSLLPVKNVSGKTDEMVKVDLKGGAAVAVKHFVDNSFTADKTLRPIIIKITEFIVLESHAANERADGRISLRITFGYERDEDFVKLGDYNTTSTYQRNTGPAQQVEPLLRNAITNTLTYLDSWMNKQEGTNIKLAKKVKVICIDYTEELEGDTIYYDINRPLKWADFQLKPQSGKFGAEVFAGLGYNESVSVVNGTVNIKLDIKVYLPKSACWVRYEAMTNSSLVHEQHHFDIVKIVGEHFKKQILAEKLTSGNYDGPINMAYFDALREINTLQKQYDTETGHSTNTYQQQLWNTRIERELQALGIKPFKS</sequence>
<dbReference type="Proteomes" id="UP000286701">
    <property type="component" value="Unassembled WGS sequence"/>
</dbReference>
<dbReference type="OrthoDB" id="5431540at2"/>
<dbReference type="InterPro" id="IPR010321">
    <property type="entry name" value="DUF922"/>
</dbReference>
<evidence type="ECO:0000313" key="2">
    <source>
        <dbReference type="Proteomes" id="UP000286701"/>
    </source>
</evidence>
<dbReference type="RefSeq" id="WP_128531725.1">
    <property type="nucleotide sequence ID" value="NZ_SBIW01000001.1"/>
</dbReference>
<protein>
    <recommendedName>
        <fullName evidence="3">DUF922 domain-containing protein</fullName>
    </recommendedName>
</protein>
<dbReference type="EMBL" id="SBIW01000001">
    <property type="protein sequence ID" value="RWY57219.1"/>
    <property type="molecule type" value="Genomic_DNA"/>
</dbReference>
<evidence type="ECO:0000313" key="1">
    <source>
        <dbReference type="EMBL" id="RWY57219.1"/>
    </source>
</evidence>
<accession>A0A3S3XFB5</accession>
<comment type="caution">
    <text evidence="1">The sequence shown here is derived from an EMBL/GenBank/DDBJ whole genome shotgun (WGS) entry which is preliminary data.</text>
</comment>
<keyword evidence="2" id="KW-1185">Reference proteome</keyword>